<name>A0A0W0YJ50_9GAMM</name>
<proteinExistence type="predicted"/>
<evidence type="ECO:0000313" key="2">
    <source>
        <dbReference type="Proteomes" id="UP000054703"/>
    </source>
</evidence>
<dbReference type="RefSeq" id="WP_058514669.1">
    <property type="nucleotide sequence ID" value="NZ_CAAAIH010000032.1"/>
</dbReference>
<dbReference type="EMBL" id="LNYU01000078">
    <property type="protein sequence ID" value="KTD56977.1"/>
    <property type="molecule type" value="Genomic_DNA"/>
</dbReference>
<accession>A0A0W0YJ50</accession>
<protein>
    <submittedName>
        <fullName evidence="1">Uncharacterized protein</fullName>
    </submittedName>
</protein>
<comment type="caution">
    <text evidence="1">The sequence shown here is derived from an EMBL/GenBank/DDBJ whole genome shotgun (WGS) entry which is preliminary data.</text>
</comment>
<evidence type="ECO:0000313" key="1">
    <source>
        <dbReference type="EMBL" id="KTD56977.1"/>
    </source>
</evidence>
<dbReference type="Proteomes" id="UP000054703">
    <property type="component" value="Unassembled WGS sequence"/>
</dbReference>
<reference evidence="1 2" key="1">
    <citation type="submission" date="2015-11" db="EMBL/GenBank/DDBJ databases">
        <title>Genomic analysis of 38 Legionella species identifies large and diverse effector repertoires.</title>
        <authorList>
            <person name="Burstein D."/>
            <person name="Amaro F."/>
            <person name="Zusman T."/>
            <person name="Lifshitz Z."/>
            <person name="Cohen O."/>
            <person name="Gilbert J.A."/>
            <person name="Pupko T."/>
            <person name="Shuman H.A."/>
            <person name="Segal G."/>
        </authorList>
    </citation>
    <scope>NUCLEOTIDE SEQUENCE [LARGE SCALE GENOMIC DNA]</scope>
    <source>
        <strain evidence="1 2">SC-63-C7</strain>
    </source>
</reference>
<organism evidence="1 2">
    <name type="scientific">Legionella santicrucis</name>
    <dbReference type="NCBI Taxonomy" id="45074"/>
    <lineage>
        <taxon>Bacteria</taxon>
        <taxon>Pseudomonadati</taxon>
        <taxon>Pseudomonadota</taxon>
        <taxon>Gammaproteobacteria</taxon>
        <taxon>Legionellales</taxon>
        <taxon>Legionellaceae</taxon>
        <taxon>Legionella</taxon>
    </lineage>
</organism>
<gene>
    <name evidence="1" type="ORF">Lsan_2599</name>
</gene>
<dbReference type="OrthoDB" id="9884230at2"/>
<dbReference type="AlphaFoldDB" id="A0A0W0YJ50"/>
<dbReference type="PATRIC" id="fig|45074.5.peg.2797"/>
<keyword evidence="2" id="KW-1185">Reference proteome</keyword>
<sequence length="200" mass="22968">MAFTYSDMRKFNKHFDGDSRNVLSSEFLAQYIASQIFNIMGNNVLANYPVLLEQSGVLAKIFNIMNNNKKPILKKQSGCLFMKILSVYDEIRKRKDEEIAHEIISKNIGGSLSMLSDLIKKLEVTLTEESKGLLEAIKKTYNTRVQGICLSYAMNHLFLIDENTKHNIHLSKTDRNIKYSIQDIKEDLQLLPVGSNEYRL</sequence>